<accession>A0A1Y2H749</accession>
<feature type="compositionally biased region" description="Low complexity" evidence="1">
    <location>
        <begin position="1"/>
        <end position="25"/>
    </location>
</feature>
<sequence length="351" mass="37210">MRSCPLAAHSHSHSHSLSQPHSQALPQARTTAMSSHSYAHARTASVGSSSGSSLSQPSLSTSHVVMVMPSAGSHARPRPPHALPPPPLAVQLVEVVVEKTRRRYHIRSTLDLKSDLTRTCSLPNQLALVSSGDSDDDDDGRDDQDDPMDIVGRCSRSASPEPAPPSPRSALNLASMHHHPCALVVGGRPRNRPAVLPHPSSNSLALFGLGSPSKVLFPTVVKSPTKAMVAPCTPQHPKSMLLSHHTPLSPPLDPTSLPLPSSSSSPVHIQEHVMSTPVVNDLRRHHSPLPTPPRDDGHHDVVVPPAAVGDKIASAVGQPPQVDVSAEEQAMRLIQSLLSATAAQQQKQAQQ</sequence>
<gene>
    <name evidence="2" type="ORF">BCR44DRAFT_1444946</name>
</gene>
<feature type="non-terminal residue" evidence="2">
    <location>
        <position position="351"/>
    </location>
</feature>
<dbReference type="AlphaFoldDB" id="A0A1Y2H749"/>
<feature type="compositionally biased region" description="Acidic residues" evidence="1">
    <location>
        <begin position="133"/>
        <end position="148"/>
    </location>
</feature>
<keyword evidence="3" id="KW-1185">Reference proteome</keyword>
<name>A0A1Y2H749_9FUNG</name>
<feature type="compositionally biased region" description="Low complexity" evidence="1">
    <location>
        <begin position="254"/>
        <end position="266"/>
    </location>
</feature>
<feature type="region of interest" description="Disordered" evidence="1">
    <location>
        <begin position="127"/>
        <end position="172"/>
    </location>
</feature>
<dbReference type="EMBL" id="MCFL01000086">
    <property type="protein sequence ID" value="ORZ30380.1"/>
    <property type="molecule type" value="Genomic_DNA"/>
</dbReference>
<feature type="compositionally biased region" description="Polar residues" evidence="1">
    <location>
        <begin position="28"/>
        <end position="37"/>
    </location>
</feature>
<comment type="caution">
    <text evidence="2">The sequence shown here is derived from an EMBL/GenBank/DDBJ whole genome shotgun (WGS) entry which is preliminary data.</text>
</comment>
<evidence type="ECO:0000313" key="2">
    <source>
        <dbReference type="EMBL" id="ORZ30380.1"/>
    </source>
</evidence>
<organism evidence="2 3">
    <name type="scientific">Catenaria anguillulae PL171</name>
    <dbReference type="NCBI Taxonomy" id="765915"/>
    <lineage>
        <taxon>Eukaryota</taxon>
        <taxon>Fungi</taxon>
        <taxon>Fungi incertae sedis</taxon>
        <taxon>Blastocladiomycota</taxon>
        <taxon>Blastocladiomycetes</taxon>
        <taxon>Blastocladiales</taxon>
        <taxon>Catenariaceae</taxon>
        <taxon>Catenaria</taxon>
    </lineage>
</organism>
<protein>
    <submittedName>
        <fullName evidence="2">Uncharacterized protein</fullName>
    </submittedName>
</protein>
<reference evidence="2 3" key="1">
    <citation type="submission" date="2016-07" db="EMBL/GenBank/DDBJ databases">
        <title>Pervasive Adenine N6-methylation of Active Genes in Fungi.</title>
        <authorList>
            <consortium name="DOE Joint Genome Institute"/>
            <person name="Mondo S.J."/>
            <person name="Dannebaum R.O."/>
            <person name="Kuo R.C."/>
            <person name="Labutti K."/>
            <person name="Haridas S."/>
            <person name="Kuo A."/>
            <person name="Salamov A."/>
            <person name="Ahrendt S.R."/>
            <person name="Lipzen A."/>
            <person name="Sullivan W."/>
            <person name="Andreopoulos W.B."/>
            <person name="Clum A."/>
            <person name="Lindquist E."/>
            <person name="Daum C."/>
            <person name="Ramamoorthy G.K."/>
            <person name="Gryganskyi A."/>
            <person name="Culley D."/>
            <person name="Magnuson J.K."/>
            <person name="James T.Y."/>
            <person name="O'Malley M.A."/>
            <person name="Stajich J.E."/>
            <person name="Spatafora J.W."/>
            <person name="Visel A."/>
            <person name="Grigoriev I.V."/>
        </authorList>
    </citation>
    <scope>NUCLEOTIDE SEQUENCE [LARGE SCALE GENOMIC DNA]</scope>
    <source>
        <strain evidence="2 3">PL171</strain>
    </source>
</reference>
<evidence type="ECO:0000313" key="3">
    <source>
        <dbReference type="Proteomes" id="UP000193411"/>
    </source>
</evidence>
<proteinExistence type="predicted"/>
<evidence type="ECO:0000256" key="1">
    <source>
        <dbReference type="SAM" id="MobiDB-lite"/>
    </source>
</evidence>
<feature type="region of interest" description="Disordered" evidence="1">
    <location>
        <begin position="244"/>
        <end position="267"/>
    </location>
</feature>
<feature type="region of interest" description="Disordered" evidence="1">
    <location>
        <begin position="1"/>
        <end position="60"/>
    </location>
</feature>
<dbReference type="Proteomes" id="UP000193411">
    <property type="component" value="Unassembled WGS sequence"/>
</dbReference>
<feature type="compositionally biased region" description="Low complexity" evidence="1">
    <location>
        <begin position="45"/>
        <end position="60"/>
    </location>
</feature>